<dbReference type="InterPro" id="IPR011611">
    <property type="entry name" value="PfkB_dom"/>
</dbReference>
<name>A0A6L5YXC1_9RHOB</name>
<organism evidence="4 5">
    <name type="scientific">Halovulum marinum</name>
    <dbReference type="NCBI Taxonomy" id="2662447"/>
    <lineage>
        <taxon>Bacteria</taxon>
        <taxon>Pseudomonadati</taxon>
        <taxon>Pseudomonadota</taxon>
        <taxon>Alphaproteobacteria</taxon>
        <taxon>Rhodobacterales</taxon>
        <taxon>Paracoccaceae</taxon>
        <taxon>Halovulum</taxon>
    </lineage>
</organism>
<sequence>MLCIGRLYCDLVFTGVPRMPTLGTEVFAEALGLHAGGGAYISAATFAALGRRAALAATLPAAPFDAVVTREARGAGVDLALCRPGVPGAEPQITVAIAHGGDRAFLTRATGPALPPLDAAAMAASGAAHLHIGELRTLKESPGVLDAARAAGMTVSLDCSWDDALSARDAALIAAVDVFLPNEEEAARLAELGVAAGAAPLTVVKRGAAGADALTGGRRLTVPGLAVPVADTTGAGDAFNGGFLDSWLAGRALDDCLRAGNACGAASVQAAGGTGGLGAIRAAAGSAAGRSRIAN</sequence>
<keyword evidence="2 4" id="KW-0418">Kinase</keyword>
<gene>
    <name evidence="4" type="ORF">GE300_04325</name>
</gene>
<dbReference type="InterPro" id="IPR029056">
    <property type="entry name" value="Ribokinase-like"/>
</dbReference>
<comment type="caution">
    <text evidence="4">The sequence shown here is derived from an EMBL/GenBank/DDBJ whole genome shotgun (WGS) entry which is preliminary data.</text>
</comment>
<dbReference type="PANTHER" id="PTHR10584">
    <property type="entry name" value="SUGAR KINASE"/>
    <property type="match status" value="1"/>
</dbReference>
<evidence type="ECO:0000256" key="2">
    <source>
        <dbReference type="ARBA" id="ARBA00022777"/>
    </source>
</evidence>
<dbReference type="Proteomes" id="UP000474957">
    <property type="component" value="Unassembled WGS sequence"/>
</dbReference>
<dbReference type="InterPro" id="IPR002173">
    <property type="entry name" value="Carboh/pur_kinase_PfkB_CS"/>
</dbReference>
<dbReference type="PROSITE" id="PS00584">
    <property type="entry name" value="PFKB_KINASES_2"/>
    <property type="match status" value="1"/>
</dbReference>
<dbReference type="AlphaFoldDB" id="A0A6L5YXC1"/>
<evidence type="ECO:0000259" key="3">
    <source>
        <dbReference type="Pfam" id="PF00294"/>
    </source>
</evidence>
<protein>
    <submittedName>
        <fullName evidence="4">Carbohydrate kinase</fullName>
    </submittedName>
</protein>
<dbReference type="SUPFAM" id="SSF53613">
    <property type="entry name" value="Ribokinase-like"/>
    <property type="match status" value="1"/>
</dbReference>
<evidence type="ECO:0000256" key="1">
    <source>
        <dbReference type="ARBA" id="ARBA00022679"/>
    </source>
</evidence>
<keyword evidence="1" id="KW-0808">Transferase</keyword>
<accession>A0A6L5YXC1</accession>
<evidence type="ECO:0000313" key="5">
    <source>
        <dbReference type="Proteomes" id="UP000474957"/>
    </source>
</evidence>
<reference evidence="4 5" key="1">
    <citation type="submission" date="2019-10" db="EMBL/GenBank/DDBJ databases">
        <title>Cognatihalovulum marinum gen. nov. sp. nov., a new member of the family Rhodobacteraceae isolated from deep seawater of the Northwest Indian Ocean.</title>
        <authorList>
            <person name="Ruan C."/>
            <person name="Wang J."/>
            <person name="Zheng X."/>
            <person name="Song L."/>
            <person name="Zhu Y."/>
            <person name="Huang Y."/>
            <person name="Lu Z."/>
            <person name="Du W."/>
            <person name="Huang L."/>
            <person name="Dai X."/>
        </authorList>
    </citation>
    <scope>NUCLEOTIDE SEQUENCE [LARGE SCALE GENOMIC DNA]</scope>
    <source>
        <strain evidence="4 5">2CG4</strain>
    </source>
</reference>
<proteinExistence type="predicted"/>
<dbReference type="GO" id="GO:0016301">
    <property type="term" value="F:kinase activity"/>
    <property type="evidence" value="ECO:0007669"/>
    <property type="project" value="UniProtKB-KW"/>
</dbReference>
<feature type="domain" description="Carbohydrate kinase PfkB" evidence="3">
    <location>
        <begin position="29"/>
        <end position="274"/>
    </location>
</feature>
<dbReference type="Gene3D" id="3.40.1190.20">
    <property type="match status" value="1"/>
</dbReference>
<dbReference type="EMBL" id="WIND01000002">
    <property type="protein sequence ID" value="MSU88848.1"/>
    <property type="molecule type" value="Genomic_DNA"/>
</dbReference>
<evidence type="ECO:0000313" key="4">
    <source>
        <dbReference type="EMBL" id="MSU88848.1"/>
    </source>
</evidence>
<dbReference type="PANTHER" id="PTHR10584:SF166">
    <property type="entry name" value="RIBOKINASE"/>
    <property type="match status" value="1"/>
</dbReference>
<keyword evidence="5" id="KW-1185">Reference proteome</keyword>
<dbReference type="Pfam" id="PF00294">
    <property type="entry name" value="PfkB"/>
    <property type="match status" value="1"/>
</dbReference>